<evidence type="ECO:0000313" key="1">
    <source>
        <dbReference type="EMBL" id="GAA96509.1"/>
    </source>
</evidence>
<dbReference type="Proteomes" id="UP000009131">
    <property type="component" value="Unassembled WGS sequence"/>
</dbReference>
<reference evidence="1 2" key="2">
    <citation type="journal article" date="2012" name="Open Biol.">
        <title>Characteristics of nucleosomes and linker DNA regions on the genome of the basidiomycete Mixia osmundae revealed by mono- and dinucleosome mapping.</title>
        <authorList>
            <person name="Nishida H."/>
            <person name="Kondo S."/>
            <person name="Matsumoto T."/>
            <person name="Suzuki Y."/>
            <person name="Yoshikawa H."/>
            <person name="Taylor T.D."/>
            <person name="Sugiyama J."/>
        </authorList>
    </citation>
    <scope>NUCLEOTIDE SEQUENCE [LARGE SCALE GENOMIC DNA]</scope>
    <source>
        <strain evidence="2">CBS 9802 / IAM 14324 / JCM 22182 / KY 12970</strain>
    </source>
</reference>
<dbReference type="HOGENOM" id="CLU_1796942_0_0_1"/>
<comment type="caution">
    <text evidence="1">The sequence shown here is derived from an EMBL/GenBank/DDBJ whole genome shotgun (WGS) entry which is preliminary data.</text>
</comment>
<accession>G7E0Z9</accession>
<sequence length="144" mass="15328">MLSPTAASPHVTAPGRASSVISSAVTGLTRDGSAASVSLALRRLVDPAFEQHDPLSLPKLLQDVDKALSTGEAVSLDRCIEHLQSVEAHMTSKGLATVPESFNEPLDERIEAIGRDLKEAFAHRERVRLSNAVAASTLNFAFGR</sequence>
<dbReference type="EMBL" id="BABT02000102">
    <property type="protein sequence ID" value="GAA96509.1"/>
    <property type="molecule type" value="Genomic_DNA"/>
</dbReference>
<reference evidence="1 2" key="1">
    <citation type="journal article" date="2011" name="J. Gen. Appl. Microbiol.">
        <title>Draft genome sequencing of the enigmatic basidiomycete Mixia osmundae.</title>
        <authorList>
            <person name="Nishida H."/>
            <person name="Nagatsuka Y."/>
            <person name="Sugiyama J."/>
        </authorList>
    </citation>
    <scope>NUCLEOTIDE SEQUENCE [LARGE SCALE GENOMIC DNA]</scope>
    <source>
        <strain evidence="2">CBS 9802 / IAM 14324 / JCM 22182 / KY 12970</strain>
    </source>
</reference>
<dbReference type="RefSeq" id="XP_014567446.1">
    <property type="nucleotide sequence ID" value="XM_014711960.1"/>
</dbReference>
<proteinExistence type="predicted"/>
<gene>
    <name evidence="1" type="primary">Mo03177</name>
    <name evidence="1" type="ORF">E5Q_03177</name>
</gene>
<dbReference type="InParanoid" id="G7E0Z9"/>
<dbReference type="AlphaFoldDB" id="G7E0Z9"/>
<protein>
    <submittedName>
        <fullName evidence="1">Uncharacterized protein</fullName>
    </submittedName>
</protein>
<organism evidence="1 2">
    <name type="scientific">Mixia osmundae (strain CBS 9802 / IAM 14324 / JCM 22182 / KY 12970)</name>
    <dbReference type="NCBI Taxonomy" id="764103"/>
    <lineage>
        <taxon>Eukaryota</taxon>
        <taxon>Fungi</taxon>
        <taxon>Dikarya</taxon>
        <taxon>Basidiomycota</taxon>
        <taxon>Pucciniomycotina</taxon>
        <taxon>Mixiomycetes</taxon>
        <taxon>Mixiales</taxon>
        <taxon>Mixiaceae</taxon>
        <taxon>Mixia</taxon>
    </lineage>
</organism>
<name>G7E0Z9_MIXOS</name>
<keyword evidence="2" id="KW-1185">Reference proteome</keyword>
<evidence type="ECO:0000313" key="2">
    <source>
        <dbReference type="Proteomes" id="UP000009131"/>
    </source>
</evidence>